<dbReference type="EMBL" id="NGFN01000061">
    <property type="protein sequence ID" value="OUD02842.1"/>
    <property type="molecule type" value="Genomic_DNA"/>
</dbReference>
<gene>
    <name evidence="1" type="ORF">CA983_12890</name>
</gene>
<evidence type="ECO:0000313" key="1">
    <source>
        <dbReference type="EMBL" id="OUD02842.1"/>
    </source>
</evidence>
<proteinExistence type="predicted"/>
<protein>
    <submittedName>
        <fullName evidence="1">Uncharacterized protein</fullName>
    </submittedName>
</protein>
<name>A0A243S5L8_9ACTN</name>
<evidence type="ECO:0000313" key="2">
    <source>
        <dbReference type="Proteomes" id="UP000195105"/>
    </source>
</evidence>
<comment type="caution">
    <text evidence="1">The sequence shown here is derived from an EMBL/GenBank/DDBJ whole genome shotgun (WGS) entry which is preliminary data.</text>
</comment>
<sequence>MTAGPLSPTTPRGFLSEFGALVTYGWPADSITTSSAIRFDPLKAGWEDERFAWASREAGASHYDPATARVSTAVIPAARTGWGFFRAQRPSMLRTC</sequence>
<dbReference type="Proteomes" id="UP000195105">
    <property type="component" value="Unassembled WGS sequence"/>
</dbReference>
<accession>A0A243S5L8</accession>
<dbReference type="AlphaFoldDB" id="A0A243S5L8"/>
<organism evidence="1 2">
    <name type="scientific">Streptomyces swartbergensis</name>
    <dbReference type="NCBI Taxonomy" id="487165"/>
    <lineage>
        <taxon>Bacteria</taxon>
        <taxon>Bacillati</taxon>
        <taxon>Actinomycetota</taxon>
        <taxon>Actinomycetes</taxon>
        <taxon>Kitasatosporales</taxon>
        <taxon>Streptomycetaceae</taxon>
        <taxon>Streptomyces</taxon>
    </lineage>
</organism>
<reference evidence="1 2" key="1">
    <citation type="submission" date="2017-05" db="EMBL/GenBank/DDBJ databases">
        <title>Biotechnological potential of actinobacteria isolated from South African environments.</title>
        <authorList>
            <person name="Le Roes-Hill M."/>
            <person name="Prins A."/>
            <person name="Durrell K.A."/>
        </authorList>
    </citation>
    <scope>NUCLEOTIDE SEQUENCE [LARGE SCALE GENOMIC DNA]</scope>
    <source>
        <strain evidence="1 2">HMC13</strain>
    </source>
</reference>
<keyword evidence="2" id="KW-1185">Reference proteome</keyword>